<protein>
    <submittedName>
        <fullName evidence="1">Uncharacterized protein</fullName>
    </submittedName>
</protein>
<organism evidence="1 2">
    <name type="scientific">Pseudomonas typographi</name>
    <dbReference type="NCBI Taxonomy" id="2715964"/>
    <lineage>
        <taxon>Bacteria</taxon>
        <taxon>Pseudomonadati</taxon>
        <taxon>Pseudomonadota</taxon>
        <taxon>Gammaproteobacteria</taxon>
        <taxon>Pseudomonadales</taxon>
        <taxon>Pseudomonadaceae</taxon>
        <taxon>Pseudomonas</taxon>
    </lineage>
</organism>
<dbReference type="RefSeq" id="WP_190427071.1">
    <property type="nucleotide sequence ID" value="NZ_JAAOCA010000061.1"/>
</dbReference>
<gene>
    <name evidence="1" type="ORF">HAQ05_26725</name>
</gene>
<keyword evidence="2" id="KW-1185">Reference proteome</keyword>
<name>A0ABR7ZAH8_9PSED</name>
<proteinExistence type="predicted"/>
<accession>A0ABR7ZAH8</accession>
<dbReference type="Proteomes" id="UP000805841">
    <property type="component" value="Unassembled WGS sequence"/>
</dbReference>
<evidence type="ECO:0000313" key="2">
    <source>
        <dbReference type="Proteomes" id="UP000805841"/>
    </source>
</evidence>
<evidence type="ECO:0000313" key="1">
    <source>
        <dbReference type="EMBL" id="MBD1602278.1"/>
    </source>
</evidence>
<reference evidence="1 2" key="1">
    <citation type="journal article" date="2020" name="Insects">
        <title>Bacteria Belonging to Pseudomonas typographi sp. nov. from the Bark Beetle Ips typographus Have Genomic Potential to Aid in the Host Ecology.</title>
        <authorList>
            <person name="Peral-Aranega E."/>
            <person name="Saati-Santamaria Z."/>
            <person name="Kolarik M."/>
            <person name="Rivas R."/>
            <person name="Garcia-Fraile P."/>
        </authorList>
    </citation>
    <scope>NUCLEOTIDE SEQUENCE [LARGE SCALE GENOMIC DNA]</scope>
    <source>
        <strain evidence="1 2">CA3A</strain>
    </source>
</reference>
<sequence length="184" mass="20896">MILEVAVDTFDLRCEVEYVNRTKPDYRTWASDQDYWGGCERTRRRPMNAIAQLSGAQAVYDARLPDRRDDAAQSWLDDQAARLMAGLDVAIYRRGKETIHVRYDQLIFALDEHIRRRRAAGEVDLGTLGELALTAGKRGDRDELLVSLLGRSQHPDGMRYEIAVNLLEPHVNAGLQAVAEENEE</sequence>
<comment type="caution">
    <text evidence="1">The sequence shown here is derived from an EMBL/GenBank/DDBJ whole genome shotgun (WGS) entry which is preliminary data.</text>
</comment>
<dbReference type="EMBL" id="JAAOCA010000061">
    <property type="protein sequence ID" value="MBD1602278.1"/>
    <property type="molecule type" value="Genomic_DNA"/>
</dbReference>